<organism evidence="2 3">
    <name type="scientific">Acaulospora morrowiae</name>
    <dbReference type="NCBI Taxonomy" id="94023"/>
    <lineage>
        <taxon>Eukaryota</taxon>
        <taxon>Fungi</taxon>
        <taxon>Fungi incertae sedis</taxon>
        <taxon>Mucoromycota</taxon>
        <taxon>Glomeromycotina</taxon>
        <taxon>Glomeromycetes</taxon>
        <taxon>Diversisporales</taxon>
        <taxon>Acaulosporaceae</taxon>
        <taxon>Acaulospora</taxon>
    </lineage>
</organism>
<feature type="region of interest" description="Disordered" evidence="1">
    <location>
        <begin position="1"/>
        <end position="40"/>
    </location>
</feature>
<dbReference type="Proteomes" id="UP000789342">
    <property type="component" value="Unassembled WGS sequence"/>
</dbReference>
<accession>A0A9N9G7I0</accession>
<comment type="caution">
    <text evidence="2">The sequence shown here is derived from an EMBL/GenBank/DDBJ whole genome shotgun (WGS) entry which is preliminary data.</text>
</comment>
<evidence type="ECO:0000313" key="3">
    <source>
        <dbReference type="Proteomes" id="UP000789342"/>
    </source>
</evidence>
<protein>
    <submittedName>
        <fullName evidence="2">6014_t:CDS:1</fullName>
    </submittedName>
</protein>
<dbReference type="EMBL" id="CAJVPV010005403">
    <property type="protein sequence ID" value="CAG8590256.1"/>
    <property type="molecule type" value="Genomic_DNA"/>
</dbReference>
<reference evidence="2" key="1">
    <citation type="submission" date="2021-06" db="EMBL/GenBank/DDBJ databases">
        <authorList>
            <person name="Kallberg Y."/>
            <person name="Tangrot J."/>
            <person name="Rosling A."/>
        </authorList>
    </citation>
    <scope>NUCLEOTIDE SEQUENCE</scope>
    <source>
        <strain evidence="2">CL551</strain>
    </source>
</reference>
<proteinExistence type="predicted"/>
<feature type="compositionally biased region" description="Basic and acidic residues" evidence="1">
    <location>
        <begin position="15"/>
        <end position="25"/>
    </location>
</feature>
<sequence>LNSNSPRPRSFIYPLDKEIQSDRNTTESFTQTKLERIGSK</sequence>
<feature type="non-terminal residue" evidence="2">
    <location>
        <position position="1"/>
    </location>
</feature>
<evidence type="ECO:0000256" key="1">
    <source>
        <dbReference type="SAM" id="MobiDB-lite"/>
    </source>
</evidence>
<dbReference type="AlphaFoldDB" id="A0A9N9G7I0"/>
<gene>
    <name evidence="2" type="ORF">AMORRO_LOCUS7313</name>
</gene>
<name>A0A9N9G7I0_9GLOM</name>
<keyword evidence="3" id="KW-1185">Reference proteome</keyword>
<evidence type="ECO:0000313" key="2">
    <source>
        <dbReference type="EMBL" id="CAG8590256.1"/>
    </source>
</evidence>